<accession>K3WST2</accession>
<protein>
    <submittedName>
        <fullName evidence="1">Uncharacterized protein</fullName>
    </submittedName>
</protein>
<dbReference type="Proteomes" id="UP000019132">
    <property type="component" value="Unassembled WGS sequence"/>
</dbReference>
<reference evidence="2" key="2">
    <citation type="submission" date="2010-04" db="EMBL/GenBank/DDBJ databases">
        <authorList>
            <person name="Buell R."/>
            <person name="Hamilton J."/>
            <person name="Hostetler J."/>
        </authorList>
    </citation>
    <scope>NUCLEOTIDE SEQUENCE [LARGE SCALE GENOMIC DNA]</scope>
    <source>
        <strain evidence="2">DAOM:BR144</strain>
    </source>
</reference>
<evidence type="ECO:0000313" key="1">
    <source>
        <dbReference type="EnsemblProtists" id="PYU1_T008026"/>
    </source>
</evidence>
<dbReference type="EMBL" id="GL376617">
    <property type="status" value="NOT_ANNOTATED_CDS"/>
    <property type="molecule type" value="Genomic_DNA"/>
</dbReference>
<reference evidence="2" key="1">
    <citation type="journal article" date="2010" name="Genome Biol.">
        <title>Genome sequence of the necrotrophic plant pathogen Pythium ultimum reveals original pathogenicity mechanisms and effector repertoire.</title>
        <authorList>
            <person name="Levesque C.A."/>
            <person name="Brouwer H."/>
            <person name="Cano L."/>
            <person name="Hamilton J.P."/>
            <person name="Holt C."/>
            <person name="Huitema E."/>
            <person name="Raffaele S."/>
            <person name="Robideau G.P."/>
            <person name="Thines M."/>
            <person name="Win J."/>
            <person name="Zerillo M.M."/>
            <person name="Beakes G.W."/>
            <person name="Boore J.L."/>
            <person name="Busam D."/>
            <person name="Dumas B."/>
            <person name="Ferriera S."/>
            <person name="Fuerstenberg S.I."/>
            <person name="Gachon C.M."/>
            <person name="Gaulin E."/>
            <person name="Govers F."/>
            <person name="Grenville-Briggs L."/>
            <person name="Horner N."/>
            <person name="Hostetler J."/>
            <person name="Jiang R.H."/>
            <person name="Johnson J."/>
            <person name="Krajaejun T."/>
            <person name="Lin H."/>
            <person name="Meijer H.J."/>
            <person name="Moore B."/>
            <person name="Morris P."/>
            <person name="Phuntmart V."/>
            <person name="Puiu D."/>
            <person name="Shetty J."/>
            <person name="Stajich J.E."/>
            <person name="Tripathy S."/>
            <person name="Wawra S."/>
            <person name="van West P."/>
            <person name="Whitty B.R."/>
            <person name="Coutinho P.M."/>
            <person name="Henrissat B."/>
            <person name="Martin F."/>
            <person name="Thomas P.D."/>
            <person name="Tyler B.M."/>
            <person name="De Vries R.P."/>
            <person name="Kamoun S."/>
            <person name="Yandell M."/>
            <person name="Tisserat N."/>
            <person name="Buell C.R."/>
        </authorList>
    </citation>
    <scope>NUCLEOTIDE SEQUENCE</scope>
    <source>
        <strain evidence="2">DAOM:BR144</strain>
    </source>
</reference>
<sequence length="119" mass="13939">MERCFEVRGKVQNTVVRVMIKRGLVGGASNGKADKALVRLTLLDESERIDAFMELLRKGMQLNDWARAPHASTRSLWTLTLRQRHTRSERGRIRQRRLEELEPKRHRVHLSKEKSILEV</sequence>
<dbReference type="VEuPathDB" id="FungiDB:PYU1_G008010"/>
<organism evidence="1 2">
    <name type="scientific">Globisporangium ultimum (strain ATCC 200006 / CBS 805.95 / DAOM BR144)</name>
    <name type="common">Pythium ultimum</name>
    <dbReference type="NCBI Taxonomy" id="431595"/>
    <lineage>
        <taxon>Eukaryota</taxon>
        <taxon>Sar</taxon>
        <taxon>Stramenopiles</taxon>
        <taxon>Oomycota</taxon>
        <taxon>Peronosporomycetes</taxon>
        <taxon>Pythiales</taxon>
        <taxon>Pythiaceae</taxon>
        <taxon>Globisporangium</taxon>
    </lineage>
</organism>
<dbReference type="eggNOG" id="ENOG502S3VU">
    <property type="taxonomic scope" value="Eukaryota"/>
</dbReference>
<reference evidence="1" key="3">
    <citation type="submission" date="2015-02" db="UniProtKB">
        <authorList>
            <consortium name="EnsemblProtists"/>
        </authorList>
    </citation>
    <scope>IDENTIFICATION</scope>
    <source>
        <strain evidence="1">DAOM BR144</strain>
    </source>
</reference>
<dbReference type="HOGENOM" id="CLU_2066157_0_0_1"/>
<dbReference type="EnsemblProtists" id="PYU1_T008026">
    <property type="protein sequence ID" value="PYU1_T008026"/>
    <property type="gene ID" value="PYU1_G008010"/>
</dbReference>
<evidence type="ECO:0000313" key="2">
    <source>
        <dbReference type="Proteomes" id="UP000019132"/>
    </source>
</evidence>
<name>K3WST2_GLOUD</name>
<dbReference type="InParanoid" id="K3WST2"/>
<dbReference type="AlphaFoldDB" id="K3WST2"/>
<proteinExistence type="predicted"/>
<keyword evidence="2" id="KW-1185">Reference proteome</keyword>